<dbReference type="EMBL" id="WMBA01000007">
    <property type="protein sequence ID" value="MTD53690.1"/>
    <property type="molecule type" value="Genomic_DNA"/>
</dbReference>
<dbReference type="PANTHER" id="PTHR43618:SF8">
    <property type="entry name" value="7ALPHA-HYDROXYSTEROID DEHYDROGENASE"/>
    <property type="match status" value="1"/>
</dbReference>
<dbReference type="Gene3D" id="3.40.50.720">
    <property type="entry name" value="NAD(P)-binding Rossmann-like Domain"/>
    <property type="match status" value="1"/>
</dbReference>
<dbReference type="Proteomes" id="UP000440096">
    <property type="component" value="Unassembled WGS sequence"/>
</dbReference>
<dbReference type="PRINTS" id="PR00081">
    <property type="entry name" value="GDHRDH"/>
</dbReference>
<protein>
    <submittedName>
        <fullName evidence="4">SDR family NAD(P)-dependent oxidoreductase</fullName>
    </submittedName>
</protein>
<evidence type="ECO:0000256" key="2">
    <source>
        <dbReference type="ARBA" id="ARBA00022857"/>
    </source>
</evidence>
<dbReference type="InterPro" id="IPR052178">
    <property type="entry name" value="Sec_Metab_Biosynth_SDR"/>
</dbReference>
<comment type="similarity">
    <text evidence="1">Belongs to the short-chain dehydrogenases/reductases (SDR) family.</text>
</comment>
<proteinExistence type="inferred from homology"/>
<dbReference type="PANTHER" id="PTHR43618">
    <property type="entry name" value="7-ALPHA-HYDROXYSTEROID DEHYDROGENASE"/>
    <property type="match status" value="1"/>
</dbReference>
<gene>
    <name evidence="4" type="ORF">GKO32_06780</name>
</gene>
<name>A0A6N7Z1T6_9PSEU</name>
<evidence type="ECO:0000313" key="4">
    <source>
        <dbReference type="EMBL" id="MTD53690.1"/>
    </source>
</evidence>
<dbReference type="GO" id="GO:0016491">
    <property type="term" value="F:oxidoreductase activity"/>
    <property type="evidence" value="ECO:0007669"/>
    <property type="project" value="UniProtKB-KW"/>
</dbReference>
<evidence type="ECO:0000256" key="3">
    <source>
        <dbReference type="ARBA" id="ARBA00023002"/>
    </source>
</evidence>
<dbReference type="CDD" id="cd05233">
    <property type="entry name" value="SDR_c"/>
    <property type="match status" value="1"/>
</dbReference>
<dbReference type="Pfam" id="PF00106">
    <property type="entry name" value="adh_short"/>
    <property type="match status" value="1"/>
</dbReference>
<dbReference type="RefSeq" id="WP_312867604.1">
    <property type="nucleotide sequence ID" value="NZ_WMBA01000007.1"/>
</dbReference>
<dbReference type="InterPro" id="IPR002347">
    <property type="entry name" value="SDR_fam"/>
</dbReference>
<keyword evidence="3" id="KW-0560">Oxidoreductase</keyword>
<dbReference type="AlphaFoldDB" id="A0A6N7Z1T6"/>
<evidence type="ECO:0000256" key="1">
    <source>
        <dbReference type="ARBA" id="ARBA00006484"/>
    </source>
</evidence>
<evidence type="ECO:0000313" key="5">
    <source>
        <dbReference type="Proteomes" id="UP000440096"/>
    </source>
</evidence>
<organism evidence="4 5">
    <name type="scientific">Amycolatopsis pithecellobii</name>
    <dbReference type="NCBI Taxonomy" id="664692"/>
    <lineage>
        <taxon>Bacteria</taxon>
        <taxon>Bacillati</taxon>
        <taxon>Actinomycetota</taxon>
        <taxon>Actinomycetes</taxon>
        <taxon>Pseudonocardiales</taxon>
        <taxon>Pseudonocardiaceae</taxon>
        <taxon>Amycolatopsis</taxon>
    </lineage>
</organism>
<keyword evidence="5" id="KW-1185">Reference proteome</keyword>
<dbReference type="SUPFAM" id="SSF51735">
    <property type="entry name" value="NAD(P)-binding Rossmann-fold domains"/>
    <property type="match status" value="1"/>
</dbReference>
<keyword evidence="2" id="KW-0521">NADP</keyword>
<dbReference type="InterPro" id="IPR036291">
    <property type="entry name" value="NAD(P)-bd_dom_sf"/>
</dbReference>
<accession>A0A6N7Z1T6</accession>
<comment type="caution">
    <text evidence="4">The sequence shown here is derived from an EMBL/GenBank/DDBJ whole genome shotgun (WGS) entry which is preliminary data.</text>
</comment>
<sequence length="244" mass="24877">MRTALITGASRGIGHGIAVELARQGFGLTVTSRRDEDLTALAAELTDTGAPGVVPVAADLGDRTALAAVIDRHRQTYATMDALILSGGVGTGGALETLPAHRVDKTIAVNLTSAIAMVQTALPLLRAAAAADREHGARVIALSSITGVHAERGLAVYGASKAALISLMETVNAEESANGVMATAIAPAYVATDMSAWTTDTIPADTMIPVDDVVAVVRMLLEFGATTSLTKVVLSRSGTSGFTA</sequence>
<reference evidence="4 5" key="1">
    <citation type="submission" date="2019-11" db="EMBL/GenBank/DDBJ databases">
        <title>Draft genome of Amycolatopsis RM579.</title>
        <authorList>
            <person name="Duangmal K."/>
            <person name="Mingma R."/>
        </authorList>
    </citation>
    <scope>NUCLEOTIDE SEQUENCE [LARGE SCALE GENOMIC DNA]</scope>
    <source>
        <strain evidence="4 5">RM579</strain>
    </source>
</reference>